<keyword evidence="4" id="KW-1185">Reference proteome</keyword>
<dbReference type="OrthoDB" id="9811036at2"/>
<dbReference type="EMBL" id="SNYR01000002">
    <property type="protein sequence ID" value="TDQ63953.1"/>
    <property type="molecule type" value="Genomic_DNA"/>
</dbReference>
<reference evidence="3 4" key="1">
    <citation type="submission" date="2019-03" db="EMBL/GenBank/DDBJ databases">
        <title>Genomic Encyclopedia of Type Strains, Phase III (KMG-III): the genomes of soil and plant-associated and newly described type strains.</title>
        <authorList>
            <person name="Whitman W."/>
        </authorList>
    </citation>
    <scope>NUCLEOTIDE SEQUENCE [LARGE SCALE GENOMIC DNA]</scope>
    <source>
        <strain evidence="3 4">CGMCC 1.7002</strain>
    </source>
</reference>
<feature type="domain" description="Thiol:disulfide interchange protein DsbD N-terminal" evidence="2">
    <location>
        <begin position="42"/>
        <end position="149"/>
    </location>
</feature>
<feature type="signal peptide" evidence="1">
    <location>
        <begin position="1"/>
        <end position="21"/>
    </location>
</feature>
<accession>A0A4R6VP14</accession>
<feature type="chain" id="PRO_5020999649" evidence="1">
    <location>
        <begin position="22"/>
        <end position="277"/>
    </location>
</feature>
<evidence type="ECO:0000313" key="4">
    <source>
        <dbReference type="Proteomes" id="UP000295391"/>
    </source>
</evidence>
<dbReference type="Proteomes" id="UP000295391">
    <property type="component" value="Unassembled WGS sequence"/>
</dbReference>
<evidence type="ECO:0000313" key="3">
    <source>
        <dbReference type="EMBL" id="TDQ63953.1"/>
    </source>
</evidence>
<dbReference type="Pfam" id="PF11412">
    <property type="entry name" value="DsbD_N"/>
    <property type="match status" value="1"/>
</dbReference>
<comment type="caution">
    <text evidence="3">The sequence shown here is derived from an EMBL/GenBank/DDBJ whole genome shotgun (WGS) entry which is preliminary data.</text>
</comment>
<sequence length="277" mass="30159">MNSKTPIILALIAATAAPASAATGPWIDVAPSAKIRVLTADAVENGKMMAALEFQLRDGMKTYWRVPGESGIPLTADWGKSENVETVEFLWPMPKRAITNGYFDYVYDHDFVLPFEIHLPEQADGELPHLVGNLLMGICGEICVPVTFQVDQYLDVAKKDIAVSFKIEAAKADVPIVDDRENAPFPAVYLDKAQNQFVVQPSADGRENHSLILDLPQQNLLFDVPQNGPGSPLITIKALKDVPLDAFVGSTARLTYSGEQGAFEQLVPILSIEALAQ</sequence>
<organism evidence="3 4">
    <name type="scientific">Maritalea mobilis</name>
    <dbReference type="NCBI Taxonomy" id="483324"/>
    <lineage>
        <taxon>Bacteria</taxon>
        <taxon>Pseudomonadati</taxon>
        <taxon>Pseudomonadota</taxon>
        <taxon>Alphaproteobacteria</taxon>
        <taxon>Hyphomicrobiales</taxon>
        <taxon>Devosiaceae</taxon>
        <taxon>Maritalea</taxon>
    </lineage>
</organism>
<name>A0A4R6VP14_9HYPH</name>
<evidence type="ECO:0000259" key="2">
    <source>
        <dbReference type="Pfam" id="PF11412"/>
    </source>
</evidence>
<evidence type="ECO:0000256" key="1">
    <source>
        <dbReference type="SAM" id="SignalP"/>
    </source>
</evidence>
<dbReference type="InterPro" id="IPR028250">
    <property type="entry name" value="DsbDN"/>
</dbReference>
<gene>
    <name evidence="3" type="ORF">ATL17_1962</name>
</gene>
<dbReference type="AlphaFoldDB" id="A0A4R6VP14"/>
<keyword evidence="1" id="KW-0732">Signal</keyword>
<protein>
    <submittedName>
        <fullName evidence="3">Disulfide bond corrector protein DsbC</fullName>
    </submittedName>
</protein>
<dbReference type="RefSeq" id="WP_133572598.1">
    <property type="nucleotide sequence ID" value="NZ_SNYR01000002.1"/>
</dbReference>
<proteinExistence type="predicted"/>